<evidence type="ECO:0000313" key="2">
    <source>
        <dbReference type="EMBL" id="CAK0859468.1"/>
    </source>
</evidence>
<dbReference type="EMBL" id="CAUYUJ010015905">
    <property type="protein sequence ID" value="CAK0859468.1"/>
    <property type="molecule type" value="Genomic_DNA"/>
</dbReference>
<feature type="non-terminal residue" evidence="2">
    <location>
        <position position="120"/>
    </location>
</feature>
<gene>
    <name evidence="2" type="ORF">PCOR1329_LOCUS48823</name>
</gene>
<feature type="compositionally biased region" description="Polar residues" evidence="1">
    <location>
        <begin position="67"/>
        <end position="78"/>
    </location>
</feature>
<dbReference type="Proteomes" id="UP001189429">
    <property type="component" value="Unassembled WGS sequence"/>
</dbReference>
<evidence type="ECO:0000313" key="3">
    <source>
        <dbReference type="Proteomes" id="UP001189429"/>
    </source>
</evidence>
<keyword evidence="3" id="KW-1185">Reference proteome</keyword>
<protein>
    <submittedName>
        <fullName evidence="2">Uncharacterized protein</fullName>
    </submittedName>
</protein>
<comment type="caution">
    <text evidence="2">The sequence shown here is derived from an EMBL/GenBank/DDBJ whole genome shotgun (WGS) entry which is preliminary data.</text>
</comment>
<proteinExistence type="predicted"/>
<organism evidence="2 3">
    <name type="scientific">Prorocentrum cordatum</name>
    <dbReference type="NCBI Taxonomy" id="2364126"/>
    <lineage>
        <taxon>Eukaryota</taxon>
        <taxon>Sar</taxon>
        <taxon>Alveolata</taxon>
        <taxon>Dinophyceae</taxon>
        <taxon>Prorocentrales</taxon>
        <taxon>Prorocentraceae</taxon>
        <taxon>Prorocentrum</taxon>
    </lineage>
</organism>
<evidence type="ECO:0000256" key="1">
    <source>
        <dbReference type="SAM" id="MobiDB-lite"/>
    </source>
</evidence>
<sequence>YPPGGVPPINAKLSYDPQQQLTIATAIQAMMSRQDQMEQSFAQFQNTMAAMISGSTEVPNAPPAKSRPTSRPLTPRTASQVEAAIINAVNPTPGSESFADQLRKQMINMSLPPPLEKTFL</sequence>
<feature type="non-terminal residue" evidence="2">
    <location>
        <position position="1"/>
    </location>
</feature>
<feature type="region of interest" description="Disordered" evidence="1">
    <location>
        <begin position="53"/>
        <end position="78"/>
    </location>
</feature>
<name>A0ABN9UIG6_9DINO</name>
<reference evidence="2" key="1">
    <citation type="submission" date="2023-10" db="EMBL/GenBank/DDBJ databases">
        <authorList>
            <person name="Chen Y."/>
            <person name="Shah S."/>
            <person name="Dougan E. K."/>
            <person name="Thang M."/>
            <person name="Chan C."/>
        </authorList>
    </citation>
    <scope>NUCLEOTIDE SEQUENCE [LARGE SCALE GENOMIC DNA]</scope>
</reference>
<accession>A0ABN9UIG6</accession>